<gene>
    <name evidence="2" type="ORF">GCM10010102_30050</name>
</gene>
<evidence type="ECO:0008006" key="4">
    <source>
        <dbReference type="Google" id="ProtNLM"/>
    </source>
</evidence>
<accession>A0A8H9L6S6</accession>
<evidence type="ECO:0000256" key="1">
    <source>
        <dbReference type="SAM" id="MobiDB-lite"/>
    </source>
</evidence>
<dbReference type="Proteomes" id="UP000655589">
    <property type="component" value="Unassembled WGS sequence"/>
</dbReference>
<sequence>MSVAGRRAGDDGAAPGGAAGDGSAGASRPARLVGGLLGTVVAGVRRLRDRPLHPAGVVLSGTLHLEAPGAPGAAALGAPAAHDVVVRVSRGGGLPQPSPDLFGLAVHWTDGGRPQDLLLSATGLGRVTRFLLVPRRRPLAGAYGTLMPFRDLDGRPVMLAAVPAVAHCPSRERATGMEYLEGTELLLLSAHPAGRWRRLGLLRCGQVLDTDAPRMDPVLHAPGRLGTYPWAAALRAPSYRAARGGSPPLT</sequence>
<feature type="compositionally biased region" description="Gly residues" evidence="1">
    <location>
        <begin position="14"/>
        <end position="23"/>
    </location>
</feature>
<feature type="region of interest" description="Disordered" evidence="1">
    <location>
        <begin position="1"/>
        <end position="27"/>
    </location>
</feature>
<dbReference type="RefSeq" id="WP_189087094.1">
    <property type="nucleotide sequence ID" value="NZ_BMPT01000012.1"/>
</dbReference>
<reference evidence="2" key="2">
    <citation type="submission" date="2020-09" db="EMBL/GenBank/DDBJ databases">
        <authorList>
            <person name="Sun Q."/>
            <person name="Ohkuma M."/>
        </authorList>
    </citation>
    <scope>NUCLEOTIDE SEQUENCE</scope>
    <source>
        <strain evidence="2">JCM 3051</strain>
    </source>
</reference>
<dbReference type="AlphaFoldDB" id="A0A8H9L6S6"/>
<dbReference type="EMBL" id="BMPT01000012">
    <property type="protein sequence ID" value="GGM32571.1"/>
    <property type="molecule type" value="Genomic_DNA"/>
</dbReference>
<protein>
    <recommendedName>
        <fullName evidence="4">Phosphodiesterase</fullName>
    </recommendedName>
</protein>
<proteinExistence type="predicted"/>
<evidence type="ECO:0000313" key="2">
    <source>
        <dbReference type="EMBL" id="GGM32571.1"/>
    </source>
</evidence>
<keyword evidence="3" id="KW-1185">Reference proteome</keyword>
<evidence type="ECO:0000313" key="3">
    <source>
        <dbReference type="Proteomes" id="UP000655589"/>
    </source>
</evidence>
<reference evidence="2" key="1">
    <citation type="journal article" date="2014" name="Int. J. Syst. Evol. Microbiol.">
        <title>Complete genome sequence of Corynebacterium casei LMG S-19264T (=DSM 44701T), isolated from a smear-ripened cheese.</title>
        <authorList>
            <consortium name="US DOE Joint Genome Institute (JGI-PGF)"/>
            <person name="Walter F."/>
            <person name="Albersmeier A."/>
            <person name="Kalinowski J."/>
            <person name="Ruckert C."/>
        </authorList>
    </citation>
    <scope>NUCLEOTIDE SEQUENCE</scope>
    <source>
        <strain evidence="2">JCM 3051</strain>
    </source>
</reference>
<organism evidence="2 3">
    <name type="scientific">Promicromonospora citrea</name>
    <dbReference type="NCBI Taxonomy" id="43677"/>
    <lineage>
        <taxon>Bacteria</taxon>
        <taxon>Bacillati</taxon>
        <taxon>Actinomycetota</taxon>
        <taxon>Actinomycetes</taxon>
        <taxon>Micrococcales</taxon>
        <taxon>Promicromonosporaceae</taxon>
        <taxon>Promicromonospora</taxon>
    </lineage>
</organism>
<name>A0A8H9L6S6_9MICO</name>
<comment type="caution">
    <text evidence="2">The sequence shown here is derived from an EMBL/GenBank/DDBJ whole genome shotgun (WGS) entry which is preliminary data.</text>
</comment>